<dbReference type="Proteomes" id="UP000815677">
    <property type="component" value="Unassembled WGS sequence"/>
</dbReference>
<evidence type="ECO:0000256" key="1">
    <source>
        <dbReference type="SAM" id="MobiDB-lite"/>
    </source>
</evidence>
<evidence type="ECO:0000313" key="3">
    <source>
        <dbReference type="Proteomes" id="UP000815677"/>
    </source>
</evidence>
<accession>A0ABQ0L2Q4</accession>
<organism evidence="2 3">
    <name type="scientific">Mycena chlorophos</name>
    <name type="common">Agaric fungus</name>
    <name type="synonym">Agaricus chlorophos</name>
    <dbReference type="NCBI Taxonomy" id="658473"/>
    <lineage>
        <taxon>Eukaryota</taxon>
        <taxon>Fungi</taxon>
        <taxon>Dikarya</taxon>
        <taxon>Basidiomycota</taxon>
        <taxon>Agaricomycotina</taxon>
        <taxon>Agaricomycetes</taxon>
        <taxon>Agaricomycetidae</taxon>
        <taxon>Agaricales</taxon>
        <taxon>Marasmiineae</taxon>
        <taxon>Mycenaceae</taxon>
        <taxon>Mycena</taxon>
    </lineage>
</organism>
<proteinExistence type="predicted"/>
<protein>
    <recommendedName>
        <fullName evidence="4">ELYS-like domain-containing protein</fullName>
    </recommendedName>
</protein>
<keyword evidence="3" id="KW-1185">Reference proteome</keyword>
<evidence type="ECO:0008006" key="4">
    <source>
        <dbReference type="Google" id="ProtNLM"/>
    </source>
</evidence>
<sequence>MSSSMEPEMSYHQRLVVDLCFEESEYEAAIDMLVQLTSPRHRPTKLHIRQLLYIALLSPTDRHARIDPLASPSKRERKLGELPSAAASLAARNLLMAFAETNSPAAILLALQPGDVDSPEEAEGFLATESLCISRAKNCWQILAEGFLLDQQQQQFASVKRKGKVLSAGSFGDLHDTAEMRSPVGETAWPILEWLISIFERDEVATNATLRHSPLLLEQLGTASRRDSDAALAICHYSFAQSDPRRRALGIRLLNLLINLSSATDLDFPLLVVSIFNGLSESTSAEDIASLLAGLHPSSAVSKFKIALYQKYFNDTASNTSTNRKPIAARPRPQARAAQPKGSPAKARQSTSTSSASPSSLANKYRAPTSGDILRLLMETQASPRNKYDLLVAYNEFQVLAPASERDPEWLEVARNGTVLDKAFGCKAQGAATMEPSEGEGVVYRDLLAGTLSVY</sequence>
<feature type="compositionally biased region" description="Low complexity" evidence="1">
    <location>
        <begin position="328"/>
        <end position="340"/>
    </location>
</feature>
<evidence type="ECO:0000313" key="2">
    <source>
        <dbReference type="EMBL" id="GAT45443.1"/>
    </source>
</evidence>
<dbReference type="EMBL" id="DF841344">
    <property type="protein sequence ID" value="GAT45443.1"/>
    <property type="molecule type" value="Genomic_DNA"/>
</dbReference>
<feature type="region of interest" description="Disordered" evidence="1">
    <location>
        <begin position="320"/>
        <end position="366"/>
    </location>
</feature>
<name>A0ABQ0L2Q4_MYCCL</name>
<reference evidence="2" key="1">
    <citation type="submission" date="2014-09" db="EMBL/GenBank/DDBJ databases">
        <title>Genome sequence of the luminous mushroom Mycena chlorophos for searching fungal bioluminescence genes.</title>
        <authorList>
            <person name="Tanaka Y."/>
            <person name="Kasuga D."/>
            <person name="Oba Y."/>
            <person name="Hase S."/>
            <person name="Sato K."/>
            <person name="Oba Y."/>
            <person name="Sakakibara Y."/>
        </authorList>
    </citation>
    <scope>NUCLEOTIDE SEQUENCE</scope>
</reference>
<gene>
    <name evidence="2" type="ORF">MCHLO_03023</name>
</gene>
<feature type="compositionally biased region" description="Low complexity" evidence="1">
    <location>
        <begin position="350"/>
        <end position="360"/>
    </location>
</feature>